<gene>
    <name evidence="4" type="primary">LOC103062906</name>
</gene>
<name>A0A9F2NUX7_PYTBI</name>
<evidence type="ECO:0000256" key="1">
    <source>
        <dbReference type="SAM" id="MobiDB-lite"/>
    </source>
</evidence>
<feature type="region of interest" description="Disordered" evidence="1">
    <location>
        <begin position="190"/>
        <end position="215"/>
    </location>
</feature>
<evidence type="ECO:0000313" key="3">
    <source>
        <dbReference type="Proteomes" id="UP000695026"/>
    </source>
</evidence>
<dbReference type="OMA" id="CAWDSSE"/>
<dbReference type="KEGG" id="pbi:103062906"/>
<dbReference type="GeneID" id="103062906"/>
<keyword evidence="2" id="KW-1133">Transmembrane helix</keyword>
<dbReference type="OrthoDB" id="8964578at2759"/>
<sequence>MNHVAVTHSPGPDLHRRCRGRRFSFRSLAPTDRHQGRPTMVGIRRSPYHLTAVCCFLAGSLLSLPGDGQNGSSASSSTVSQFTLPHPEAGSFQATTTSMDDIITSTPQFNVSNTGQPDYLTTTTLGYLNTTARVQTQTANNASNSSTNPSIFLTPTTNLMETNTFDLDDRKYISTTSWLASSTEILTTEISQSKETQGASATPQPKSSTFTTTGPTKYTMLVTDHEAFTEENTVGSTSAPRTAVGEQVITIDTSSTSRSITSEVASSTVLHHKILSAGTEQPANHEQKTSVFDVGNNQDLPSVPVASPIGKDPLVIAVIVIFVVTVGILTLLGFLRYRQRSSRLQFRRLQDLPMDDMMEDTPLSLYSY</sequence>
<dbReference type="AlphaFoldDB" id="A0A9F2NUX7"/>
<keyword evidence="2" id="KW-0472">Membrane</keyword>
<accession>A0A9F2NUX7</accession>
<evidence type="ECO:0000313" key="4">
    <source>
        <dbReference type="RefSeq" id="XP_007420276.1"/>
    </source>
</evidence>
<keyword evidence="2" id="KW-0812">Transmembrane</keyword>
<keyword evidence="3" id="KW-1185">Reference proteome</keyword>
<proteinExistence type="predicted"/>
<dbReference type="Proteomes" id="UP000695026">
    <property type="component" value="Unplaced"/>
</dbReference>
<feature type="transmembrane region" description="Helical" evidence="2">
    <location>
        <begin position="314"/>
        <end position="335"/>
    </location>
</feature>
<evidence type="ECO:0000256" key="2">
    <source>
        <dbReference type="SAM" id="Phobius"/>
    </source>
</evidence>
<organism evidence="3 4">
    <name type="scientific">Python bivittatus</name>
    <name type="common">Burmese python</name>
    <name type="synonym">Python molurus bivittatus</name>
    <dbReference type="NCBI Taxonomy" id="176946"/>
    <lineage>
        <taxon>Eukaryota</taxon>
        <taxon>Metazoa</taxon>
        <taxon>Chordata</taxon>
        <taxon>Craniata</taxon>
        <taxon>Vertebrata</taxon>
        <taxon>Euteleostomi</taxon>
        <taxon>Lepidosauria</taxon>
        <taxon>Squamata</taxon>
        <taxon>Bifurcata</taxon>
        <taxon>Unidentata</taxon>
        <taxon>Episquamata</taxon>
        <taxon>Toxicofera</taxon>
        <taxon>Serpentes</taxon>
        <taxon>Henophidia</taxon>
        <taxon>Pythonidae</taxon>
        <taxon>Python</taxon>
    </lineage>
</organism>
<reference evidence="4" key="1">
    <citation type="submission" date="2025-08" db="UniProtKB">
        <authorList>
            <consortium name="RefSeq"/>
        </authorList>
    </citation>
    <scope>IDENTIFICATION</scope>
    <source>
        <tissue evidence="4">Liver</tissue>
    </source>
</reference>
<dbReference type="RefSeq" id="XP_007420276.1">
    <property type="nucleotide sequence ID" value="XM_007420214.3"/>
</dbReference>
<protein>
    <submittedName>
        <fullName evidence="4">Cell wall integrity and stress response component 4-like</fullName>
    </submittedName>
</protein>